<dbReference type="EMBL" id="CM004389">
    <property type="protein sequence ID" value="OAY53950.1"/>
    <property type="molecule type" value="Genomic_DNA"/>
</dbReference>
<dbReference type="AlphaFoldDB" id="A0A2C9W481"/>
<sequence length="53" mass="6217">MSHIITIANTCRETPTRDLAGNFRTWPKTEGLCIYYTRYTDSQHRRPVSSFHS</sequence>
<name>A0A2C9W481_MANES</name>
<accession>A0A2C9W481</accession>
<organism evidence="1">
    <name type="scientific">Manihot esculenta</name>
    <name type="common">Cassava</name>
    <name type="synonym">Jatropha manihot</name>
    <dbReference type="NCBI Taxonomy" id="3983"/>
    <lineage>
        <taxon>Eukaryota</taxon>
        <taxon>Viridiplantae</taxon>
        <taxon>Streptophyta</taxon>
        <taxon>Embryophyta</taxon>
        <taxon>Tracheophyta</taxon>
        <taxon>Spermatophyta</taxon>
        <taxon>Magnoliopsida</taxon>
        <taxon>eudicotyledons</taxon>
        <taxon>Gunneridae</taxon>
        <taxon>Pentapetalae</taxon>
        <taxon>rosids</taxon>
        <taxon>fabids</taxon>
        <taxon>Malpighiales</taxon>
        <taxon>Euphorbiaceae</taxon>
        <taxon>Crotonoideae</taxon>
        <taxon>Manihoteae</taxon>
        <taxon>Manihot</taxon>
    </lineage>
</organism>
<reference evidence="1" key="1">
    <citation type="submission" date="2016-02" db="EMBL/GenBank/DDBJ databases">
        <title>WGS assembly of Manihot esculenta.</title>
        <authorList>
            <person name="Bredeson J.V."/>
            <person name="Prochnik S.E."/>
            <person name="Lyons J.B."/>
            <person name="Schmutz J."/>
            <person name="Grimwood J."/>
            <person name="Vrebalov J."/>
            <person name="Bart R.S."/>
            <person name="Amuge T."/>
            <person name="Ferguson M.E."/>
            <person name="Green R."/>
            <person name="Putnam N."/>
            <person name="Stites J."/>
            <person name="Rounsley S."/>
            <person name="Rokhsar D.S."/>
        </authorList>
    </citation>
    <scope>NUCLEOTIDE SEQUENCE [LARGE SCALE GENOMIC DNA]</scope>
    <source>
        <tissue evidence="1">Leaf</tissue>
    </source>
</reference>
<evidence type="ECO:0000313" key="1">
    <source>
        <dbReference type="EMBL" id="OAY53950.1"/>
    </source>
</evidence>
<gene>
    <name evidence="1" type="ORF">MANES_03G036400</name>
</gene>
<proteinExistence type="predicted"/>
<protein>
    <submittedName>
        <fullName evidence="1">Uncharacterized protein</fullName>
    </submittedName>
</protein>